<evidence type="ECO:0000256" key="1">
    <source>
        <dbReference type="ARBA" id="ARBA00023015"/>
    </source>
</evidence>
<evidence type="ECO:0000256" key="6">
    <source>
        <dbReference type="SAM" id="Coils"/>
    </source>
</evidence>
<dbReference type="PROSITE" id="PS50217">
    <property type="entry name" value="BZIP"/>
    <property type="match status" value="1"/>
</dbReference>
<feature type="coiled-coil region" evidence="6">
    <location>
        <begin position="778"/>
        <end position="812"/>
    </location>
</feature>
<feature type="compositionally biased region" description="Low complexity" evidence="7">
    <location>
        <begin position="485"/>
        <end position="496"/>
    </location>
</feature>
<feature type="region of interest" description="Disordered" evidence="7">
    <location>
        <begin position="480"/>
        <end position="511"/>
    </location>
</feature>
<name>A0A834RDX0_SARSC</name>
<feature type="region of interest" description="Disordered" evidence="7">
    <location>
        <begin position="201"/>
        <end position="227"/>
    </location>
</feature>
<keyword evidence="8" id="KW-0732">Signal</keyword>
<evidence type="ECO:0000259" key="9">
    <source>
        <dbReference type="PROSITE" id="PS50217"/>
    </source>
</evidence>
<dbReference type="GO" id="GO:0000981">
    <property type="term" value="F:DNA-binding transcription factor activity, RNA polymerase II-specific"/>
    <property type="evidence" value="ECO:0007669"/>
    <property type="project" value="TreeGrafter"/>
</dbReference>
<dbReference type="Pfam" id="PF03131">
    <property type="entry name" value="bZIP_Maf"/>
    <property type="match status" value="1"/>
</dbReference>
<dbReference type="PROSITE" id="PS00036">
    <property type="entry name" value="BZIP_BASIC"/>
    <property type="match status" value="1"/>
</dbReference>
<feature type="compositionally biased region" description="Low complexity" evidence="7">
    <location>
        <begin position="201"/>
        <end position="214"/>
    </location>
</feature>
<feature type="compositionally biased region" description="Basic residues" evidence="7">
    <location>
        <begin position="663"/>
        <end position="674"/>
    </location>
</feature>
<dbReference type="InterPro" id="IPR004826">
    <property type="entry name" value="bZIP_Maf"/>
</dbReference>
<dbReference type="SUPFAM" id="SSF47454">
    <property type="entry name" value="A DNA-binding domain in eukaryotic transcription factors"/>
    <property type="match status" value="1"/>
</dbReference>
<keyword evidence="1" id="KW-0805">Transcription regulation</keyword>
<dbReference type="EnsemblMetazoa" id="SSS_5972s_mrna">
    <property type="protein sequence ID" value="KAF7494762.1"/>
    <property type="gene ID" value="SSS_5972"/>
</dbReference>
<evidence type="ECO:0000313" key="12">
    <source>
        <dbReference type="Proteomes" id="UP000070412"/>
    </source>
</evidence>
<accession>A0A834RDX0</accession>
<sequence length="887" mass="100301">MQPSKKISMIEFFYLALLLTSTRPPDQQNLLPRIRSLRPVAQESGALIADDYYYANSLRNDLVNNGIFSTKSSILLHETLDALDVINSLGRYGRPYSSNLIAFPVSQGFSNDGLIDGVIEESDDPGSFRLSNEPLNSLSDDIFGLNISESDLDFWGDFDDEIDSFNQQLRSSSLFESEDSSDSTDLRFLCAENGSINITSSLPPSSPILSSSPLARPDQEIESSDDDAFESAASIQNYFLHEDRSSVMLPVLNSGDGDVNDLFNELEFLLSIEENGSEIIFVFRFSPIDHIKNLMNKMENSCISPSSPIEATAIPISTNSYYVLTVPNETFDNYNDYSYKLIASNETDRYGQEWPLIYQTENDIGSDFSSSSYHNALVDVNNSGSELCTDRLIRLDNDEEDNLGSVLYSSMTTLNGDYVCPQPSQMNQSSDLIAGNIFDQSQVGNQRDFLHLYYSNKSSEFSSIDIGECGPRAVENYEKDSTFHSQSRSSNVSKNSIQDQQDSLFDKSSDSAVSSMSSERLPSFSDNDLIETSSETSSLFNGYDFVDRSNRQNKTVEFCQNSASIDATDFDYSNLFNSSYNSFTSSIDDSNPNQQHMNYFQPRNEYSIIEQNIAHNHTYAHHNPSVEMKNEISSTENHSTQLSSIPWVSSLSPNENEHEIPKQRKKNNKLKKSSRQTYHGETVKTDMLTEDGVGEDDHNCPTSNNFDNHFNRDEKRARALNLPLTVQEIIDLPIDEFNERLTRYELSEVQFSLIRDIRRRGKNKVAAQNCRKRKLDQIMGLQSEVDNMYLEKETLQNEYNRLIILREMARDKYAKLYHFVIEASSSKQSYYQLSSSPPDFPVRNSTNEILIDQNESNNFVASQNVSTPLSFISSPQMIQSEALKNSN</sequence>
<dbReference type="InterPro" id="IPR008917">
    <property type="entry name" value="TF_DNA-bd_sf"/>
</dbReference>
<evidence type="ECO:0000256" key="8">
    <source>
        <dbReference type="SAM" id="SignalP"/>
    </source>
</evidence>
<evidence type="ECO:0000256" key="3">
    <source>
        <dbReference type="ARBA" id="ARBA00023159"/>
    </source>
</evidence>
<dbReference type="Gene3D" id="1.10.880.10">
    <property type="entry name" value="Transcription factor, Skn-1-like, DNA-binding domain"/>
    <property type="match status" value="1"/>
</dbReference>
<keyword evidence="12" id="KW-1185">Reference proteome</keyword>
<organism evidence="10">
    <name type="scientific">Sarcoptes scabiei</name>
    <name type="common">Itch mite</name>
    <name type="synonym">Acarus scabiei</name>
    <dbReference type="NCBI Taxonomy" id="52283"/>
    <lineage>
        <taxon>Eukaryota</taxon>
        <taxon>Metazoa</taxon>
        <taxon>Ecdysozoa</taxon>
        <taxon>Arthropoda</taxon>
        <taxon>Chelicerata</taxon>
        <taxon>Arachnida</taxon>
        <taxon>Acari</taxon>
        <taxon>Acariformes</taxon>
        <taxon>Sarcoptiformes</taxon>
        <taxon>Astigmata</taxon>
        <taxon>Psoroptidia</taxon>
        <taxon>Sarcoptoidea</taxon>
        <taxon>Sarcoptidae</taxon>
        <taxon>Sarcoptinae</taxon>
        <taxon>Sarcoptes</taxon>
    </lineage>
</organism>
<evidence type="ECO:0000256" key="5">
    <source>
        <dbReference type="ARBA" id="ARBA00023242"/>
    </source>
</evidence>
<dbReference type="CDD" id="cd14698">
    <property type="entry name" value="bZIP_CNC"/>
    <property type="match status" value="1"/>
</dbReference>
<feature type="signal peptide" evidence="8">
    <location>
        <begin position="1"/>
        <end position="22"/>
    </location>
</feature>
<dbReference type="GO" id="GO:0005634">
    <property type="term" value="C:nucleus"/>
    <property type="evidence" value="ECO:0007669"/>
    <property type="project" value="TreeGrafter"/>
</dbReference>
<proteinExistence type="predicted"/>
<feature type="compositionally biased region" description="Polar residues" evidence="7">
    <location>
        <begin position="631"/>
        <end position="654"/>
    </location>
</feature>
<dbReference type="GO" id="GO:0000978">
    <property type="term" value="F:RNA polymerase II cis-regulatory region sequence-specific DNA binding"/>
    <property type="evidence" value="ECO:0007669"/>
    <property type="project" value="InterPro"/>
</dbReference>
<reference evidence="11" key="3">
    <citation type="submission" date="2022-06" db="UniProtKB">
        <authorList>
            <consortium name="EnsemblMetazoa"/>
        </authorList>
    </citation>
    <scope>IDENTIFICATION</scope>
</reference>
<evidence type="ECO:0000313" key="11">
    <source>
        <dbReference type="EnsemblMetazoa" id="KAF7494762.1"/>
    </source>
</evidence>
<keyword evidence="2" id="KW-0238">DNA-binding</keyword>
<dbReference type="SMART" id="SM00338">
    <property type="entry name" value="BRLZ"/>
    <property type="match status" value="1"/>
</dbReference>
<dbReference type="Proteomes" id="UP000070412">
    <property type="component" value="Unassembled WGS sequence"/>
</dbReference>
<keyword evidence="3" id="KW-0010">Activator</keyword>
<keyword evidence="5" id="KW-0539">Nucleus</keyword>
<feature type="chain" id="PRO_5038316124" evidence="8">
    <location>
        <begin position="23"/>
        <end position="887"/>
    </location>
</feature>
<reference evidence="12" key="1">
    <citation type="journal article" date="2020" name="PLoS Negl. Trop. Dis.">
        <title>High-quality nuclear genome for Sarcoptes scabiei-A critical resource for a neglected parasite.</title>
        <authorList>
            <person name="Korhonen P.K."/>
            <person name="Gasser R.B."/>
            <person name="Ma G."/>
            <person name="Wang T."/>
            <person name="Stroehlein A.J."/>
            <person name="Young N.D."/>
            <person name="Ang C.S."/>
            <person name="Fernando D.D."/>
            <person name="Lu H.C."/>
            <person name="Taylor S."/>
            <person name="Reynolds S.L."/>
            <person name="Mofiz E."/>
            <person name="Najaraj S.H."/>
            <person name="Gowda H."/>
            <person name="Madugundu A."/>
            <person name="Renuse S."/>
            <person name="Holt D."/>
            <person name="Pandey A."/>
            <person name="Papenfuss A.T."/>
            <person name="Fischer K."/>
        </authorList>
    </citation>
    <scope>NUCLEOTIDE SEQUENCE [LARGE SCALE GENOMIC DNA]</scope>
</reference>
<dbReference type="PANTHER" id="PTHR24411:SF55">
    <property type="entry name" value="SEGMENTATION PROTEIN CAP'N'COLLAR"/>
    <property type="match status" value="1"/>
</dbReference>
<evidence type="ECO:0000313" key="10">
    <source>
        <dbReference type="EMBL" id="KAF7494762.1"/>
    </source>
</evidence>
<dbReference type="AlphaFoldDB" id="A0A834RDX0"/>
<dbReference type="EMBL" id="WVUK01000052">
    <property type="protein sequence ID" value="KAF7494762.1"/>
    <property type="molecule type" value="Genomic_DNA"/>
</dbReference>
<gene>
    <name evidence="10" type="ORF">SSS_5972</name>
</gene>
<evidence type="ECO:0000256" key="4">
    <source>
        <dbReference type="ARBA" id="ARBA00023163"/>
    </source>
</evidence>
<keyword evidence="6" id="KW-0175">Coiled coil</keyword>
<evidence type="ECO:0000256" key="2">
    <source>
        <dbReference type="ARBA" id="ARBA00023125"/>
    </source>
</evidence>
<feature type="region of interest" description="Disordered" evidence="7">
    <location>
        <begin position="629"/>
        <end position="707"/>
    </location>
</feature>
<evidence type="ECO:0000256" key="7">
    <source>
        <dbReference type="SAM" id="MobiDB-lite"/>
    </source>
</evidence>
<dbReference type="InterPro" id="IPR047167">
    <property type="entry name" value="NFE2-like"/>
</dbReference>
<dbReference type="InterPro" id="IPR004827">
    <property type="entry name" value="bZIP"/>
</dbReference>
<reference evidence="10" key="2">
    <citation type="submission" date="2020-01" db="EMBL/GenBank/DDBJ databases">
        <authorList>
            <person name="Korhonen P.K.K."/>
            <person name="Guangxu M.G."/>
            <person name="Wang T.W."/>
            <person name="Stroehlein A.J.S."/>
            <person name="Young N.D."/>
            <person name="Ang C.-S.A."/>
            <person name="Fernando D.W.F."/>
            <person name="Lu H.L."/>
            <person name="Taylor S.T."/>
            <person name="Ehtesham M.E.M."/>
            <person name="Najaraj S.H.N."/>
            <person name="Harsha G.H.G."/>
            <person name="Madugundu A.M."/>
            <person name="Renuse S.R."/>
            <person name="Holt D.H."/>
            <person name="Pandey A.P."/>
            <person name="Papenfuss A.P."/>
            <person name="Gasser R.B.G."/>
            <person name="Fischer K.F."/>
        </authorList>
    </citation>
    <scope>NUCLEOTIDE SEQUENCE</scope>
    <source>
        <strain evidence="10">SSS_KF_BRIS2020</strain>
    </source>
</reference>
<dbReference type="PANTHER" id="PTHR24411">
    <property type="entry name" value="NUCLEAR FACTOR ERYTHROID 2-RELATED FACTOR"/>
    <property type="match status" value="1"/>
</dbReference>
<feature type="domain" description="BZIP" evidence="9">
    <location>
        <begin position="753"/>
        <end position="802"/>
    </location>
</feature>
<keyword evidence="4" id="KW-0804">Transcription</keyword>
<dbReference type="OrthoDB" id="7458135at2759"/>
<protein>
    <submittedName>
        <fullName evidence="10">Segmentation protein cap'n'collar</fullName>
    </submittedName>
</protein>